<dbReference type="SUPFAM" id="SSF53067">
    <property type="entry name" value="Actin-like ATPase domain"/>
    <property type="match status" value="2"/>
</dbReference>
<dbReference type="PANTHER" id="PTHR30005:SF0">
    <property type="entry name" value="RETROGRADE REGULATION PROTEIN 2"/>
    <property type="match status" value="1"/>
</dbReference>
<dbReference type="RefSeq" id="WP_168570007.1">
    <property type="nucleotide sequence ID" value="NZ_CP051167.1"/>
</dbReference>
<proteinExistence type="inferred from homology"/>
<evidence type="ECO:0000259" key="4">
    <source>
        <dbReference type="Pfam" id="PF21447"/>
    </source>
</evidence>
<dbReference type="Gene3D" id="3.30.420.150">
    <property type="entry name" value="Exopolyphosphatase. Domain 2"/>
    <property type="match status" value="1"/>
</dbReference>
<dbReference type="Proteomes" id="UP000500857">
    <property type="component" value="Chromosome"/>
</dbReference>
<evidence type="ECO:0000313" key="6">
    <source>
        <dbReference type="Proteomes" id="UP000500857"/>
    </source>
</evidence>
<dbReference type="PIRSF" id="PIRSF001267">
    <property type="entry name" value="Pyrophosphatase_GppA_Ppx"/>
    <property type="match status" value="1"/>
</dbReference>
<dbReference type="EMBL" id="CP051167">
    <property type="protein sequence ID" value="QIZ71855.1"/>
    <property type="molecule type" value="Genomic_DNA"/>
</dbReference>
<dbReference type="FunFam" id="1.10.3210.10:FF:000025">
    <property type="entry name" value="Exopolyphosphatase"/>
    <property type="match status" value="1"/>
</dbReference>
<dbReference type="InterPro" id="IPR003695">
    <property type="entry name" value="Ppx_GppA_N"/>
</dbReference>
<dbReference type="InterPro" id="IPR030673">
    <property type="entry name" value="PyroPPase_GppA_Ppx"/>
</dbReference>
<evidence type="ECO:0000259" key="3">
    <source>
        <dbReference type="Pfam" id="PF02541"/>
    </source>
</evidence>
<dbReference type="CDD" id="cd24006">
    <property type="entry name" value="ASKHA_NBD_PPX_GppA"/>
    <property type="match status" value="1"/>
</dbReference>
<evidence type="ECO:0000256" key="2">
    <source>
        <dbReference type="ARBA" id="ARBA00022801"/>
    </source>
</evidence>
<dbReference type="PANTHER" id="PTHR30005">
    <property type="entry name" value="EXOPOLYPHOSPHATASE"/>
    <property type="match status" value="1"/>
</dbReference>
<organism evidence="5 6">
    <name type="scientific">Oxynema aestuarii AP17</name>
    <dbReference type="NCBI Taxonomy" id="2064643"/>
    <lineage>
        <taxon>Bacteria</taxon>
        <taxon>Bacillati</taxon>
        <taxon>Cyanobacteriota</taxon>
        <taxon>Cyanophyceae</taxon>
        <taxon>Oscillatoriophycideae</taxon>
        <taxon>Oscillatoriales</taxon>
        <taxon>Oscillatoriaceae</taxon>
        <taxon>Oxynema</taxon>
        <taxon>Oxynema aestuarii</taxon>
    </lineage>
</organism>
<accession>A0A6H1TZM1</accession>
<dbReference type="Pfam" id="PF21447">
    <property type="entry name" value="Ppx-GppA_III"/>
    <property type="match status" value="1"/>
</dbReference>
<comment type="similarity">
    <text evidence="1">Belongs to the GppA/Ppx family.</text>
</comment>
<dbReference type="InterPro" id="IPR048950">
    <property type="entry name" value="Ppx_GppA_C"/>
</dbReference>
<feature type="domain" description="Ppx/GppA phosphatase C-terminal" evidence="4">
    <location>
        <begin position="344"/>
        <end position="522"/>
    </location>
</feature>
<keyword evidence="2" id="KW-0378">Hydrolase</keyword>
<feature type="domain" description="Ppx/GppA phosphatase N-terminal" evidence="3">
    <location>
        <begin position="34"/>
        <end position="331"/>
    </location>
</feature>
<evidence type="ECO:0000256" key="1">
    <source>
        <dbReference type="ARBA" id="ARBA00007125"/>
    </source>
</evidence>
<gene>
    <name evidence="5" type="ORF">HCG48_15740</name>
</gene>
<dbReference type="AlphaFoldDB" id="A0A6H1TZM1"/>
<dbReference type="KEGG" id="oxy:HCG48_15740"/>
<name>A0A6H1TZM1_9CYAN</name>
<evidence type="ECO:0000313" key="5">
    <source>
        <dbReference type="EMBL" id="QIZ71855.1"/>
    </source>
</evidence>
<dbReference type="Gene3D" id="1.10.3210.10">
    <property type="entry name" value="Hypothetical protein af1432"/>
    <property type="match status" value="1"/>
</dbReference>
<dbReference type="InterPro" id="IPR050273">
    <property type="entry name" value="GppA/Ppx_hydrolase"/>
</dbReference>
<reference evidence="5 6" key="1">
    <citation type="submission" date="2020-04" db="EMBL/GenBank/DDBJ databases">
        <authorList>
            <person name="Basu S."/>
            <person name="Maruthanayagam V."/>
            <person name="Chakraborty S."/>
            <person name="Pramanik A."/>
            <person name="Mukherjee J."/>
            <person name="Brink B."/>
        </authorList>
    </citation>
    <scope>NUCLEOTIDE SEQUENCE [LARGE SCALE GENOMIC DNA]</scope>
    <source>
        <strain evidence="5 6">AP17</strain>
    </source>
</reference>
<dbReference type="SUPFAM" id="SSF109604">
    <property type="entry name" value="HD-domain/PDEase-like"/>
    <property type="match status" value="1"/>
</dbReference>
<dbReference type="Gene3D" id="3.30.420.40">
    <property type="match status" value="1"/>
</dbReference>
<sequence length="546" mass="61475">MIKSVPVMRIPAPSAEKQRTLAAIDMGTNSLHMVVVRIDPTLPTFTIIAREKETVRLGDREVKTGNLKPEIMKGAIASMQRFCEIATVLNAEQVVAVATSAVREAPNGKDFLKLLEKEVGVRVNLIPGQEEARRIYLGVLSGMDFNQEPHVIIDIGGGSTELILGDGHEPRSLSSTKVGAVRLTSEFVSTDPISSQEFKYLQAYIRGMMERPVEELQAHLKPGERPRLVGTSGTIETLAEIHARETLGTEPSVLTGYEMSLDDLRGIISRLRKMSEEERADVPGMSERRSEIIVAGALILQETMAMLGVESIAICERALREGTIVDWMLTHGLIEDRLRFQSSIRQRSTMKIARKYQVDLDSSERIAAFALSLFDQTRDRLHEWDLEARELLWTAAILHNCGVHVNHSSHHKHSYYLIRNSELLGYTETEIEIIANLARYHRKSAPKKKHDNYSNLPKQERKLVSQLSALLRLAVALDRRAIGAIAQVQCEYDQQKQEVYLKLQPTDPGDECALELWSLEQKKEVFEQEYEVKLVVELVKTPMGVR</sequence>
<dbReference type="GO" id="GO:0016462">
    <property type="term" value="F:pyrophosphatase activity"/>
    <property type="evidence" value="ECO:0007669"/>
    <property type="project" value="TreeGrafter"/>
</dbReference>
<protein>
    <submittedName>
        <fullName evidence="5">Ppx/GppA family phosphatase</fullName>
    </submittedName>
</protein>
<keyword evidence="6" id="KW-1185">Reference proteome</keyword>
<dbReference type="Pfam" id="PF02541">
    <property type="entry name" value="Ppx-GppA"/>
    <property type="match status" value="1"/>
</dbReference>
<dbReference type="InterPro" id="IPR043129">
    <property type="entry name" value="ATPase_NBD"/>
</dbReference>